<dbReference type="NCBIfam" id="TIGR03696">
    <property type="entry name" value="Rhs_assc_core"/>
    <property type="match status" value="1"/>
</dbReference>
<keyword evidence="5" id="KW-1185">Reference proteome</keyword>
<dbReference type="InterPro" id="IPR006141">
    <property type="entry name" value="Intein_N"/>
</dbReference>
<dbReference type="CDD" id="cd00081">
    <property type="entry name" value="Hint"/>
    <property type="match status" value="1"/>
</dbReference>
<dbReference type="InterPro" id="IPR031325">
    <property type="entry name" value="RHS_repeat"/>
</dbReference>
<evidence type="ECO:0000256" key="2">
    <source>
        <dbReference type="SAM" id="MobiDB-lite"/>
    </source>
</evidence>
<dbReference type="PROSITE" id="PS50817">
    <property type="entry name" value="INTEIN_N_TER"/>
    <property type="match status" value="1"/>
</dbReference>
<dbReference type="InterPro" id="IPR022385">
    <property type="entry name" value="Rhs_assc_core"/>
</dbReference>
<dbReference type="InterPro" id="IPR006530">
    <property type="entry name" value="YD"/>
</dbReference>
<keyword evidence="1" id="KW-0677">Repeat</keyword>
<proteinExistence type="predicted"/>
<protein>
    <submittedName>
        <fullName evidence="4">Polymorphic toxin-type HINT domain-containing protein</fullName>
    </submittedName>
</protein>
<dbReference type="PANTHER" id="PTHR32305:SF17">
    <property type="entry name" value="TRNA NUCLEASE WAPA"/>
    <property type="match status" value="1"/>
</dbReference>
<dbReference type="InterPro" id="IPR036844">
    <property type="entry name" value="Hint_dom_sf"/>
</dbReference>
<accession>A0ABW7ZAT5</accession>
<dbReference type="Proteomes" id="UP001612741">
    <property type="component" value="Unassembled WGS sequence"/>
</dbReference>
<feature type="compositionally biased region" description="Basic residues" evidence="2">
    <location>
        <begin position="717"/>
        <end position="727"/>
    </location>
</feature>
<sequence>MLTGTTYTSAFTYEDGFGRTRETQTASPMSGRIVIATVYDARGLESALSEPAHNSGAPGSGLVNPTLTSLPQWTKTVYDDQEREIASIAYNLGTELRRTTTGYPGAERTEVTPPFGGKTTTVTDIDGQPIKVEEWADTSTHHDTGYTYDLAGNLTKMTDAKGNVRTFTFDWLDRRTAATDPDAGASSYGYDLAGNLLWSVNGKGQKISYTYDELGRRRTQWSGEPLSGVKLAEWTYDSVAKGHPATSTRITGGRPYTQAITAYDADYRPTGSTVTIPAAEGDLGRDYSLTSAYDAAGNLREQTLPAAGGLPEEKLTYGYTNLGFAKDLTSAAGVYVQDTAFTLTGKLTWRSHGAGGKLKRTLERDPATDWLSRVHTQTKADTTSPDTVQDDRYSYNVAGNITRILDSASSSTAPQAECFTYDGLRRLKTAYTTTAGTCTGQGDALGADPYDQAFTYDQVGNISTLTEAGQSATYVYPAAGPTAVRPNAVTSITRPGGTDTYAYDNAGQLAARTVAGKQATFDWNELGQLAAATVDGQATGMAYDAAGERLIRRDPDGSTTLYLGHTELRLAGGQVTGKRYYTATDGAQIAMRQPGGLTWLLTGQHGSTQLAVNDTTGAVNRERYLPYGKRRGTDDLPFTDLGFLGKTEDATTDLVYLGARYYDPAIAKFISTDPELDLRTPEWANPYSYAANNPIDQSDPDGRRVDTGNRDSDRTFHKTHKPSGQKKKTWEIKLGKKHKKDVAAQEKKIKKEREAWVKRERDRSRYQNRKSHLRKEETDAWRYTMGHPGMTDKFGSISARYSTLRKYWDGKKWTTRPVPRDPRPCSSFVSGTKVLMADGTTKAIEQVRAGDKVLATDPKSGRTRARSVITPISSRGAKNLVQIIVGEANDRRDSAVAIIATADHPFWMPTLREWVPAGDLRSGAWLRTSAGTYAQVQGVEKWTAVLRVHNLTIADVHTYYVLAGEQAVLVHNAGPGRNCGDLGPDWEPANPDTICDSSGCEDVAKNIQRKIGGTRHRITDSYGAPLWASIEIGTQDGVTMT</sequence>
<evidence type="ECO:0000256" key="1">
    <source>
        <dbReference type="ARBA" id="ARBA00022737"/>
    </source>
</evidence>
<dbReference type="SUPFAM" id="SSF51294">
    <property type="entry name" value="Hedgehog/intein (Hint) domain"/>
    <property type="match status" value="1"/>
</dbReference>
<organism evidence="4 5">
    <name type="scientific">Nonomuraea typhae</name>
    <dbReference type="NCBI Taxonomy" id="2603600"/>
    <lineage>
        <taxon>Bacteria</taxon>
        <taxon>Bacillati</taxon>
        <taxon>Actinomycetota</taxon>
        <taxon>Actinomycetes</taxon>
        <taxon>Streptosporangiales</taxon>
        <taxon>Streptosporangiaceae</taxon>
        <taxon>Nonomuraea</taxon>
    </lineage>
</organism>
<dbReference type="InterPro" id="IPR050708">
    <property type="entry name" value="T6SS_VgrG/RHS"/>
</dbReference>
<dbReference type="Gene3D" id="2.180.10.10">
    <property type="entry name" value="RHS repeat-associated core"/>
    <property type="match status" value="1"/>
</dbReference>
<dbReference type="Pfam" id="PF05593">
    <property type="entry name" value="RHS_repeat"/>
    <property type="match status" value="1"/>
</dbReference>
<dbReference type="RefSeq" id="WP_397091366.1">
    <property type="nucleotide sequence ID" value="NZ_JBITGY010000018.1"/>
</dbReference>
<dbReference type="SMART" id="SM00306">
    <property type="entry name" value="HintN"/>
    <property type="match status" value="1"/>
</dbReference>
<name>A0ABW7ZAT5_9ACTN</name>
<feature type="region of interest" description="Disordered" evidence="2">
    <location>
        <begin position="104"/>
        <end position="123"/>
    </location>
</feature>
<dbReference type="NCBIfam" id="TIGR01643">
    <property type="entry name" value="YD_repeat_2x"/>
    <property type="match status" value="4"/>
</dbReference>
<comment type="caution">
    <text evidence="4">The sequence shown here is derived from an EMBL/GenBank/DDBJ whole genome shotgun (WGS) entry which is preliminary data.</text>
</comment>
<evidence type="ECO:0000313" key="5">
    <source>
        <dbReference type="Proteomes" id="UP001612741"/>
    </source>
</evidence>
<dbReference type="Gene3D" id="2.170.16.10">
    <property type="entry name" value="Hedgehog/Intein (Hint) domain"/>
    <property type="match status" value="1"/>
</dbReference>
<dbReference type="Pfam" id="PF25023">
    <property type="entry name" value="TEN_YD-shell"/>
    <property type="match status" value="1"/>
</dbReference>
<evidence type="ECO:0000313" key="4">
    <source>
        <dbReference type="EMBL" id="MFI6505284.1"/>
    </source>
</evidence>
<feature type="region of interest" description="Disordered" evidence="2">
    <location>
        <begin position="689"/>
        <end position="747"/>
    </location>
</feature>
<dbReference type="InterPro" id="IPR003587">
    <property type="entry name" value="Hint_dom_N"/>
</dbReference>
<dbReference type="Pfam" id="PF07591">
    <property type="entry name" value="PT-HINT"/>
    <property type="match status" value="1"/>
</dbReference>
<dbReference type="EMBL" id="JBITGY010000018">
    <property type="protein sequence ID" value="MFI6505284.1"/>
    <property type="molecule type" value="Genomic_DNA"/>
</dbReference>
<evidence type="ECO:0000259" key="3">
    <source>
        <dbReference type="SMART" id="SM00306"/>
    </source>
</evidence>
<gene>
    <name evidence="4" type="ORF">ACIBG2_48445</name>
</gene>
<reference evidence="4 5" key="1">
    <citation type="submission" date="2024-10" db="EMBL/GenBank/DDBJ databases">
        <title>The Natural Products Discovery Center: Release of the First 8490 Sequenced Strains for Exploring Actinobacteria Biosynthetic Diversity.</title>
        <authorList>
            <person name="Kalkreuter E."/>
            <person name="Kautsar S.A."/>
            <person name="Yang D."/>
            <person name="Bader C.D."/>
            <person name="Teijaro C.N."/>
            <person name="Fluegel L."/>
            <person name="Davis C.M."/>
            <person name="Simpson J.R."/>
            <person name="Lauterbach L."/>
            <person name="Steele A.D."/>
            <person name="Gui C."/>
            <person name="Meng S."/>
            <person name="Li G."/>
            <person name="Viehrig K."/>
            <person name="Ye F."/>
            <person name="Su P."/>
            <person name="Kiefer A.F."/>
            <person name="Nichols A."/>
            <person name="Cepeda A.J."/>
            <person name="Yan W."/>
            <person name="Fan B."/>
            <person name="Jiang Y."/>
            <person name="Adhikari A."/>
            <person name="Zheng C.-J."/>
            <person name="Schuster L."/>
            <person name="Cowan T.M."/>
            <person name="Smanski M.J."/>
            <person name="Chevrette M.G."/>
            <person name="De Carvalho L.P.S."/>
            <person name="Shen B."/>
        </authorList>
    </citation>
    <scope>NUCLEOTIDE SEQUENCE [LARGE SCALE GENOMIC DNA]</scope>
    <source>
        <strain evidence="4 5">NPDC050545</strain>
    </source>
</reference>
<feature type="domain" description="Hint" evidence="3">
    <location>
        <begin position="825"/>
        <end position="930"/>
    </location>
</feature>
<dbReference type="PANTHER" id="PTHR32305">
    <property type="match status" value="1"/>
</dbReference>
<feature type="compositionally biased region" description="Basic and acidic residues" evidence="2">
    <location>
        <begin position="700"/>
        <end position="716"/>
    </location>
</feature>
<dbReference type="InterPro" id="IPR056823">
    <property type="entry name" value="TEN-like_YD-shell"/>
</dbReference>